<keyword evidence="4" id="KW-1185">Reference proteome</keyword>
<organism evidence="2 3">
    <name type="scientific">Xenorhabdus mauleonii</name>
    <dbReference type="NCBI Taxonomy" id="351675"/>
    <lineage>
        <taxon>Bacteria</taxon>
        <taxon>Pseudomonadati</taxon>
        <taxon>Pseudomonadota</taxon>
        <taxon>Gammaproteobacteria</taxon>
        <taxon>Enterobacterales</taxon>
        <taxon>Morganellaceae</taxon>
        <taxon>Xenorhabdus</taxon>
    </lineage>
</organism>
<dbReference type="STRING" id="351675.SAMN05421680_12229"/>
<evidence type="ECO:0000313" key="3">
    <source>
        <dbReference type="Proteomes" id="UP000198919"/>
    </source>
</evidence>
<accession>A0A1I3VRB1</accession>
<dbReference type="Proteomes" id="UP000224607">
    <property type="component" value="Unassembled WGS sequence"/>
</dbReference>
<dbReference type="EMBL" id="FORG01000022">
    <property type="protein sequence ID" value="SFJ97700.1"/>
    <property type="molecule type" value="Genomic_DNA"/>
</dbReference>
<protein>
    <submittedName>
        <fullName evidence="2">Uncharacterized protein</fullName>
    </submittedName>
</protein>
<gene>
    <name evidence="2" type="ORF">SAMN05421680_12229</name>
    <name evidence="1" type="ORF">Xmau_03462</name>
</gene>
<evidence type="ECO:0000313" key="2">
    <source>
        <dbReference type="EMBL" id="SFJ97700.1"/>
    </source>
</evidence>
<dbReference type="Proteomes" id="UP000198919">
    <property type="component" value="Unassembled WGS sequence"/>
</dbReference>
<reference evidence="2" key="1">
    <citation type="submission" date="2016-10" db="EMBL/GenBank/DDBJ databases">
        <authorList>
            <person name="de Groot N.N."/>
        </authorList>
    </citation>
    <scope>NUCLEOTIDE SEQUENCE [LARGE SCALE GENOMIC DNA]</scope>
    <source>
        <strain evidence="2">DSM 17908</strain>
    </source>
</reference>
<dbReference type="EMBL" id="NITY01000016">
    <property type="protein sequence ID" value="PHM38404.1"/>
    <property type="molecule type" value="Genomic_DNA"/>
</dbReference>
<sequence length="101" mass="11604">MLLQKKFTLDKQKKFELDQKITESLTEIMEEAKVKFIQVNNAPGSVRSYPKLAISPTPNGTDFIIPNSSEKENIINICNNYFQELCKDIKSKSSSWKCNIM</sequence>
<name>A0A1I3VRB1_9GAMM</name>
<dbReference type="AlphaFoldDB" id="A0A1I3VRB1"/>
<reference evidence="1 4" key="3">
    <citation type="journal article" date="2017" name="Nat. Microbiol.">
        <title>Natural product diversity associated with the nematode symbionts Photorhabdus and Xenorhabdus.</title>
        <authorList>
            <person name="Tobias N.J."/>
            <person name="Wolff H."/>
            <person name="Djahanschiri B."/>
            <person name="Grundmann F."/>
            <person name="Kronenwerth M."/>
            <person name="Shi Y.M."/>
            <person name="Simonyi S."/>
            <person name="Grun P."/>
            <person name="Shapiro-Ilan D."/>
            <person name="Pidot S.J."/>
            <person name="Stinear T.P."/>
            <person name="Ebersberger I."/>
            <person name="Bode H.B."/>
        </authorList>
    </citation>
    <scope>NUCLEOTIDE SEQUENCE [LARGE SCALE GENOMIC DNA]</scope>
    <source>
        <strain evidence="1 4">DSM 17908</strain>
    </source>
</reference>
<proteinExistence type="predicted"/>
<evidence type="ECO:0000313" key="1">
    <source>
        <dbReference type="EMBL" id="PHM38404.1"/>
    </source>
</evidence>
<evidence type="ECO:0000313" key="4">
    <source>
        <dbReference type="Proteomes" id="UP000224607"/>
    </source>
</evidence>
<reference evidence="3" key="2">
    <citation type="submission" date="2016-10" db="EMBL/GenBank/DDBJ databases">
        <authorList>
            <person name="Varghese N."/>
            <person name="Submissions S."/>
        </authorList>
    </citation>
    <scope>NUCLEOTIDE SEQUENCE [LARGE SCALE GENOMIC DNA]</scope>
    <source>
        <strain evidence="3">DSM 17908</strain>
    </source>
</reference>